<gene>
    <name evidence="13" type="ORF">BDV98DRAFT_122664</name>
</gene>
<dbReference type="GO" id="GO:0004497">
    <property type="term" value="F:monooxygenase activity"/>
    <property type="evidence" value="ECO:0007669"/>
    <property type="project" value="UniProtKB-KW"/>
</dbReference>
<evidence type="ECO:0000256" key="8">
    <source>
        <dbReference type="ARBA" id="ARBA00022989"/>
    </source>
</evidence>
<dbReference type="PANTHER" id="PTHR24305">
    <property type="entry name" value="CYTOCHROME P450"/>
    <property type="match status" value="1"/>
</dbReference>
<dbReference type="SUPFAM" id="SSF48264">
    <property type="entry name" value="Cytochrome P450"/>
    <property type="match status" value="1"/>
</dbReference>
<dbReference type="PANTHER" id="PTHR24305:SF166">
    <property type="entry name" value="CYTOCHROME P450 12A4, MITOCHONDRIAL-RELATED"/>
    <property type="match status" value="1"/>
</dbReference>
<evidence type="ECO:0000256" key="4">
    <source>
        <dbReference type="ARBA" id="ARBA00010617"/>
    </source>
</evidence>
<sequence>MSEDEIYCQFSTMVLAGHDTTANTIPGRFTSAANAPKSSSGYALRSWLRVKSMGSSTTKLLWTRICWTLSLCSTLSSRLVRSLRGKLLVLILPGLQESCRLHPIFSTLAREAGQDDVIPLSFPVQTQSGVLVDSITARKGQSIGIFICAYNRIRAIWGEDAHEWNPDRWMKEGVRKDTVNIGLHANLLIFSAGVRGCIGCFALIELQVLLFQLISRFEFAPSPEKHDVMRAVDALMVPVIRGKIEMGVNMPLRVTPVQVDVSG</sequence>
<evidence type="ECO:0000313" key="14">
    <source>
        <dbReference type="Proteomes" id="UP000305067"/>
    </source>
</evidence>
<dbReference type="InterPro" id="IPR001128">
    <property type="entry name" value="Cyt_P450"/>
</dbReference>
<keyword evidence="12" id="KW-0472">Membrane</keyword>
<organism evidence="13 14">
    <name type="scientific">Pterulicium gracile</name>
    <dbReference type="NCBI Taxonomy" id="1884261"/>
    <lineage>
        <taxon>Eukaryota</taxon>
        <taxon>Fungi</taxon>
        <taxon>Dikarya</taxon>
        <taxon>Basidiomycota</taxon>
        <taxon>Agaricomycotina</taxon>
        <taxon>Agaricomycetes</taxon>
        <taxon>Agaricomycetidae</taxon>
        <taxon>Agaricales</taxon>
        <taxon>Pleurotineae</taxon>
        <taxon>Pterulaceae</taxon>
        <taxon>Pterulicium</taxon>
    </lineage>
</organism>
<evidence type="ECO:0000256" key="7">
    <source>
        <dbReference type="ARBA" id="ARBA00022723"/>
    </source>
</evidence>
<comment type="pathway">
    <text evidence="3">Secondary metabolite biosynthesis; terpenoid biosynthesis.</text>
</comment>
<evidence type="ECO:0000313" key="13">
    <source>
        <dbReference type="EMBL" id="TFK99808.1"/>
    </source>
</evidence>
<protein>
    <submittedName>
        <fullName evidence="13">Cytochrome P450</fullName>
    </submittedName>
</protein>
<name>A0A5C3QI00_9AGAR</name>
<keyword evidence="8" id="KW-1133">Transmembrane helix</keyword>
<dbReference type="STRING" id="1884261.A0A5C3QI00"/>
<dbReference type="GO" id="GO:0016705">
    <property type="term" value="F:oxidoreductase activity, acting on paired donors, with incorporation or reduction of molecular oxygen"/>
    <property type="evidence" value="ECO:0007669"/>
    <property type="project" value="InterPro"/>
</dbReference>
<evidence type="ECO:0000256" key="2">
    <source>
        <dbReference type="ARBA" id="ARBA00004370"/>
    </source>
</evidence>
<keyword evidence="7" id="KW-0479">Metal-binding</keyword>
<keyword evidence="14" id="KW-1185">Reference proteome</keyword>
<dbReference type="AlphaFoldDB" id="A0A5C3QI00"/>
<evidence type="ECO:0000256" key="10">
    <source>
        <dbReference type="ARBA" id="ARBA00023004"/>
    </source>
</evidence>
<evidence type="ECO:0000256" key="6">
    <source>
        <dbReference type="ARBA" id="ARBA00022692"/>
    </source>
</evidence>
<dbReference type="GO" id="GO:0005506">
    <property type="term" value="F:iron ion binding"/>
    <property type="evidence" value="ECO:0007669"/>
    <property type="project" value="InterPro"/>
</dbReference>
<dbReference type="EMBL" id="ML178831">
    <property type="protein sequence ID" value="TFK99808.1"/>
    <property type="molecule type" value="Genomic_DNA"/>
</dbReference>
<dbReference type="InterPro" id="IPR036396">
    <property type="entry name" value="Cyt_P450_sf"/>
</dbReference>
<keyword evidence="9" id="KW-0560">Oxidoreductase</keyword>
<proteinExistence type="inferred from homology"/>
<comment type="similarity">
    <text evidence="4">Belongs to the cytochrome P450 family.</text>
</comment>
<dbReference type="Proteomes" id="UP000305067">
    <property type="component" value="Unassembled WGS sequence"/>
</dbReference>
<evidence type="ECO:0000256" key="12">
    <source>
        <dbReference type="ARBA" id="ARBA00023136"/>
    </source>
</evidence>
<dbReference type="InterPro" id="IPR050121">
    <property type="entry name" value="Cytochrome_P450_monoxygenase"/>
</dbReference>
<dbReference type="GO" id="GO:0016020">
    <property type="term" value="C:membrane"/>
    <property type="evidence" value="ECO:0007669"/>
    <property type="project" value="UniProtKB-SubCell"/>
</dbReference>
<evidence type="ECO:0000256" key="9">
    <source>
        <dbReference type="ARBA" id="ARBA00023002"/>
    </source>
</evidence>
<accession>A0A5C3QI00</accession>
<keyword evidence="11" id="KW-0503">Monooxygenase</keyword>
<dbReference type="OrthoDB" id="3203564at2759"/>
<dbReference type="GO" id="GO:0020037">
    <property type="term" value="F:heme binding"/>
    <property type="evidence" value="ECO:0007669"/>
    <property type="project" value="InterPro"/>
</dbReference>
<keyword evidence="5" id="KW-0349">Heme</keyword>
<comment type="cofactor">
    <cofactor evidence="1">
        <name>heme</name>
        <dbReference type="ChEBI" id="CHEBI:30413"/>
    </cofactor>
</comment>
<keyword evidence="6" id="KW-0812">Transmembrane</keyword>
<evidence type="ECO:0000256" key="5">
    <source>
        <dbReference type="ARBA" id="ARBA00022617"/>
    </source>
</evidence>
<evidence type="ECO:0000256" key="11">
    <source>
        <dbReference type="ARBA" id="ARBA00023033"/>
    </source>
</evidence>
<dbReference type="Gene3D" id="1.10.630.10">
    <property type="entry name" value="Cytochrome P450"/>
    <property type="match status" value="1"/>
</dbReference>
<comment type="subcellular location">
    <subcellularLocation>
        <location evidence="2">Membrane</location>
    </subcellularLocation>
</comment>
<evidence type="ECO:0000256" key="1">
    <source>
        <dbReference type="ARBA" id="ARBA00001971"/>
    </source>
</evidence>
<keyword evidence="10" id="KW-0408">Iron</keyword>
<dbReference type="Pfam" id="PF00067">
    <property type="entry name" value="p450"/>
    <property type="match status" value="1"/>
</dbReference>
<reference evidence="13 14" key="1">
    <citation type="journal article" date="2019" name="Nat. Ecol. Evol.">
        <title>Megaphylogeny resolves global patterns of mushroom evolution.</title>
        <authorList>
            <person name="Varga T."/>
            <person name="Krizsan K."/>
            <person name="Foldi C."/>
            <person name="Dima B."/>
            <person name="Sanchez-Garcia M."/>
            <person name="Sanchez-Ramirez S."/>
            <person name="Szollosi G.J."/>
            <person name="Szarkandi J.G."/>
            <person name="Papp V."/>
            <person name="Albert L."/>
            <person name="Andreopoulos W."/>
            <person name="Angelini C."/>
            <person name="Antonin V."/>
            <person name="Barry K.W."/>
            <person name="Bougher N.L."/>
            <person name="Buchanan P."/>
            <person name="Buyck B."/>
            <person name="Bense V."/>
            <person name="Catcheside P."/>
            <person name="Chovatia M."/>
            <person name="Cooper J."/>
            <person name="Damon W."/>
            <person name="Desjardin D."/>
            <person name="Finy P."/>
            <person name="Geml J."/>
            <person name="Haridas S."/>
            <person name="Hughes K."/>
            <person name="Justo A."/>
            <person name="Karasinski D."/>
            <person name="Kautmanova I."/>
            <person name="Kiss B."/>
            <person name="Kocsube S."/>
            <person name="Kotiranta H."/>
            <person name="LaButti K.M."/>
            <person name="Lechner B.E."/>
            <person name="Liimatainen K."/>
            <person name="Lipzen A."/>
            <person name="Lukacs Z."/>
            <person name="Mihaltcheva S."/>
            <person name="Morgado L.N."/>
            <person name="Niskanen T."/>
            <person name="Noordeloos M.E."/>
            <person name="Ohm R.A."/>
            <person name="Ortiz-Santana B."/>
            <person name="Ovrebo C."/>
            <person name="Racz N."/>
            <person name="Riley R."/>
            <person name="Savchenko A."/>
            <person name="Shiryaev A."/>
            <person name="Soop K."/>
            <person name="Spirin V."/>
            <person name="Szebenyi C."/>
            <person name="Tomsovsky M."/>
            <person name="Tulloss R.E."/>
            <person name="Uehling J."/>
            <person name="Grigoriev I.V."/>
            <person name="Vagvolgyi C."/>
            <person name="Papp T."/>
            <person name="Martin F.M."/>
            <person name="Miettinen O."/>
            <person name="Hibbett D.S."/>
            <person name="Nagy L.G."/>
        </authorList>
    </citation>
    <scope>NUCLEOTIDE SEQUENCE [LARGE SCALE GENOMIC DNA]</scope>
    <source>
        <strain evidence="13 14">CBS 309.79</strain>
    </source>
</reference>
<evidence type="ECO:0000256" key="3">
    <source>
        <dbReference type="ARBA" id="ARBA00004721"/>
    </source>
</evidence>